<dbReference type="RefSeq" id="WP_201683176.1">
    <property type="nucleotide sequence ID" value="NZ_JAEQNA010000001.1"/>
</dbReference>
<dbReference type="Proteomes" id="UP000613011">
    <property type="component" value="Unassembled WGS sequence"/>
</dbReference>
<proteinExistence type="predicted"/>
<dbReference type="EMBL" id="JAEQNA010000001">
    <property type="protein sequence ID" value="MBL0420190.1"/>
    <property type="molecule type" value="Genomic_DNA"/>
</dbReference>
<feature type="transmembrane region" description="Helical" evidence="6">
    <location>
        <begin position="391"/>
        <end position="411"/>
    </location>
</feature>
<comment type="subcellular location">
    <subcellularLocation>
        <location evidence="1">Cell membrane</location>
        <topology evidence="1">Multi-pass membrane protein</topology>
    </subcellularLocation>
</comment>
<protein>
    <submittedName>
        <fullName evidence="9">Chain length determinant protein EpsF</fullName>
    </submittedName>
</protein>
<evidence type="ECO:0000256" key="2">
    <source>
        <dbReference type="ARBA" id="ARBA00022475"/>
    </source>
</evidence>
<keyword evidence="2" id="KW-1003">Cell membrane</keyword>
<evidence type="ECO:0000259" key="8">
    <source>
        <dbReference type="Pfam" id="PF13807"/>
    </source>
</evidence>
<evidence type="ECO:0000259" key="7">
    <source>
        <dbReference type="Pfam" id="PF02706"/>
    </source>
</evidence>
<dbReference type="PANTHER" id="PTHR32309">
    <property type="entry name" value="TYROSINE-PROTEIN KINASE"/>
    <property type="match status" value="1"/>
</dbReference>
<dbReference type="InterPro" id="IPR032807">
    <property type="entry name" value="GNVR"/>
</dbReference>
<feature type="transmembrane region" description="Helical" evidence="6">
    <location>
        <begin position="12"/>
        <end position="34"/>
    </location>
</feature>
<dbReference type="GO" id="GO:0005886">
    <property type="term" value="C:plasma membrane"/>
    <property type="evidence" value="ECO:0007669"/>
    <property type="project" value="UniProtKB-SubCell"/>
</dbReference>
<feature type="domain" description="Tyrosine-protein kinase G-rich" evidence="8">
    <location>
        <begin position="340"/>
        <end position="410"/>
    </location>
</feature>
<dbReference type="AlphaFoldDB" id="A0A936ZMU3"/>
<dbReference type="Pfam" id="PF13807">
    <property type="entry name" value="GNVR"/>
    <property type="match status" value="1"/>
</dbReference>
<accession>A0A936ZMU3</accession>
<dbReference type="Pfam" id="PF02706">
    <property type="entry name" value="Wzz"/>
    <property type="match status" value="1"/>
</dbReference>
<evidence type="ECO:0000256" key="5">
    <source>
        <dbReference type="ARBA" id="ARBA00023136"/>
    </source>
</evidence>
<evidence type="ECO:0000313" key="9">
    <source>
        <dbReference type="EMBL" id="MBL0420190.1"/>
    </source>
</evidence>
<name>A0A936ZMU3_9BURK</name>
<dbReference type="PANTHER" id="PTHR32309:SF13">
    <property type="entry name" value="FERRIC ENTEROBACTIN TRANSPORT PROTEIN FEPE"/>
    <property type="match status" value="1"/>
</dbReference>
<organism evidence="9 10">
    <name type="scientific">Ramlibacter aurantiacus</name>
    <dbReference type="NCBI Taxonomy" id="2801330"/>
    <lineage>
        <taxon>Bacteria</taxon>
        <taxon>Pseudomonadati</taxon>
        <taxon>Pseudomonadota</taxon>
        <taxon>Betaproteobacteria</taxon>
        <taxon>Burkholderiales</taxon>
        <taxon>Comamonadaceae</taxon>
        <taxon>Ramlibacter</taxon>
    </lineage>
</organism>
<dbReference type="GO" id="GO:0004713">
    <property type="term" value="F:protein tyrosine kinase activity"/>
    <property type="evidence" value="ECO:0007669"/>
    <property type="project" value="TreeGrafter"/>
</dbReference>
<keyword evidence="4 6" id="KW-1133">Transmembrane helix</keyword>
<dbReference type="InterPro" id="IPR050445">
    <property type="entry name" value="Bact_polysacc_biosynth/exp"/>
</dbReference>
<dbReference type="InterPro" id="IPR003856">
    <property type="entry name" value="LPS_length_determ_N"/>
</dbReference>
<feature type="domain" description="Polysaccharide chain length determinant N-terminal" evidence="7">
    <location>
        <begin position="2"/>
        <end position="84"/>
    </location>
</feature>
<evidence type="ECO:0000256" key="6">
    <source>
        <dbReference type="SAM" id="Phobius"/>
    </source>
</evidence>
<evidence type="ECO:0000313" key="10">
    <source>
        <dbReference type="Proteomes" id="UP000613011"/>
    </source>
</evidence>
<keyword evidence="5 6" id="KW-0472">Membrane</keyword>
<evidence type="ECO:0000256" key="1">
    <source>
        <dbReference type="ARBA" id="ARBA00004651"/>
    </source>
</evidence>
<evidence type="ECO:0000256" key="3">
    <source>
        <dbReference type="ARBA" id="ARBA00022692"/>
    </source>
</evidence>
<reference evidence="9" key="1">
    <citation type="submission" date="2021-01" db="EMBL/GenBank/DDBJ databases">
        <title>Ramlibacter sp. strain AW1 16S ribosomal RNA gene Genome sequencing and assembly.</title>
        <authorList>
            <person name="Kang M."/>
        </authorList>
    </citation>
    <scope>NUCLEOTIDE SEQUENCE</scope>
    <source>
        <strain evidence="9">AW1</strain>
    </source>
</reference>
<keyword evidence="3 6" id="KW-0812">Transmembrane</keyword>
<keyword evidence="10" id="KW-1185">Reference proteome</keyword>
<sequence length="462" mass="50320">MNLHQFLSILRARWLTALLVFTLVVAAAVAYAMLRPTDYTARAPVLVDVNASDVGGGYSPAMLSSYIATQIDIARSDRVTERVLGMLQGNLPEGLDQSFRSTTPEGQRRELVERLQERLSVRPARESNIISIAWTGSNPADAARVANAFAQAYVDTALELKTNPARQESVWFDEQVKAARQKLEQAQLKLSEFQQRAGIVGEEVADHEMARLTTLSTQLAQVQAMTTDSLSKRGASLNSVAEVMQSPLVNGLKADINRLEAQIEQRGASWGPRHPQMIQMQAELQSLRSRLATETSRIGTSIDTSYETGRARERELQAALNAQRARVLAVNKDRGMLALLRQDVQTAQQAYNQVSENSAKVRLQSLTTMTNLRPLAPAVEPTDPIGPSKRATVGIAAGAGLILALAIALLLELLNRRVRSVDDIVMATHLPVLGTVPAASNRFAALPMARQRLAYSPGSSAT</sequence>
<gene>
    <name evidence="9" type="ORF">JI739_07500</name>
</gene>
<comment type="caution">
    <text evidence="9">The sequence shown here is derived from an EMBL/GenBank/DDBJ whole genome shotgun (WGS) entry which is preliminary data.</text>
</comment>
<evidence type="ECO:0000256" key="4">
    <source>
        <dbReference type="ARBA" id="ARBA00022989"/>
    </source>
</evidence>